<protein>
    <submittedName>
        <fullName evidence="1">Uncharacterized protein</fullName>
    </submittedName>
</protein>
<name>A0ACB8UH19_9APHY</name>
<organism evidence="1 2">
    <name type="scientific">Irpex rosettiformis</name>
    <dbReference type="NCBI Taxonomy" id="378272"/>
    <lineage>
        <taxon>Eukaryota</taxon>
        <taxon>Fungi</taxon>
        <taxon>Dikarya</taxon>
        <taxon>Basidiomycota</taxon>
        <taxon>Agaricomycotina</taxon>
        <taxon>Agaricomycetes</taxon>
        <taxon>Polyporales</taxon>
        <taxon>Irpicaceae</taxon>
        <taxon>Irpex</taxon>
    </lineage>
</organism>
<reference evidence="1" key="1">
    <citation type="journal article" date="2021" name="Environ. Microbiol.">
        <title>Gene family expansions and transcriptome signatures uncover fungal adaptations to wood decay.</title>
        <authorList>
            <person name="Hage H."/>
            <person name="Miyauchi S."/>
            <person name="Viragh M."/>
            <person name="Drula E."/>
            <person name="Min B."/>
            <person name="Chaduli D."/>
            <person name="Navarro D."/>
            <person name="Favel A."/>
            <person name="Norest M."/>
            <person name="Lesage-Meessen L."/>
            <person name="Balint B."/>
            <person name="Merenyi Z."/>
            <person name="de Eugenio L."/>
            <person name="Morin E."/>
            <person name="Martinez A.T."/>
            <person name="Baldrian P."/>
            <person name="Stursova M."/>
            <person name="Martinez M.J."/>
            <person name="Novotny C."/>
            <person name="Magnuson J.K."/>
            <person name="Spatafora J.W."/>
            <person name="Maurice S."/>
            <person name="Pangilinan J."/>
            <person name="Andreopoulos W."/>
            <person name="LaButti K."/>
            <person name="Hundley H."/>
            <person name="Na H."/>
            <person name="Kuo A."/>
            <person name="Barry K."/>
            <person name="Lipzen A."/>
            <person name="Henrissat B."/>
            <person name="Riley R."/>
            <person name="Ahrendt S."/>
            <person name="Nagy L.G."/>
            <person name="Grigoriev I.V."/>
            <person name="Martin F."/>
            <person name="Rosso M.N."/>
        </authorList>
    </citation>
    <scope>NUCLEOTIDE SEQUENCE</scope>
    <source>
        <strain evidence="1">CBS 384.51</strain>
    </source>
</reference>
<gene>
    <name evidence="1" type="ORF">BDY19DRAFT_265988</name>
</gene>
<keyword evidence="2" id="KW-1185">Reference proteome</keyword>
<evidence type="ECO:0000313" key="2">
    <source>
        <dbReference type="Proteomes" id="UP001055072"/>
    </source>
</evidence>
<evidence type="ECO:0000313" key="1">
    <source>
        <dbReference type="EMBL" id="KAI0093663.1"/>
    </source>
</evidence>
<sequence length="74" mass="8417">MCHRQLRFDRHVDCGHLTFTGETNIDCHKPDCTHSTAHPPNCGEPGRPTCICKRYYTQPERISRDVAGKCARCS</sequence>
<dbReference type="EMBL" id="MU274901">
    <property type="protein sequence ID" value="KAI0093663.1"/>
    <property type="molecule type" value="Genomic_DNA"/>
</dbReference>
<comment type="caution">
    <text evidence="1">The sequence shown here is derived from an EMBL/GenBank/DDBJ whole genome shotgun (WGS) entry which is preliminary data.</text>
</comment>
<dbReference type="Proteomes" id="UP001055072">
    <property type="component" value="Unassembled WGS sequence"/>
</dbReference>
<proteinExistence type="predicted"/>
<accession>A0ACB8UH19</accession>